<dbReference type="PROSITE" id="PS50157">
    <property type="entry name" value="ZINC_FINGER_C2H2_2"/>
    <property type="match status" value="3"/>
</dbReference>
<sequence>MIRVIFARLVKFCIFRRLSSLTMDALPLSPPSTPTPSNRDSENETVTEQEESKVQAKTDRDITAVQSLLAMSQWSPPSPEHSILATNDPLFSLLDPIHPNNIQLSPDKVDISTPLLSQNVMTNPVGVFGLPTQSLVDFSKLLAGNRLTLPNTGNQGPIMIICPIAVPTSSASTATPTISTNIGERNIAPTFAENSPQKAPTESNANRKRNYVCTYENCEKTYFKSSHLKAHLRTHTGEKPFVCNWESCDRKFARSDELTRHRRTHTGEKKFECPLCRRRFMRSDHLTKHARRHLTAKKLPGWQVEMNKLNQVAAASMQLPSNLPRNDDCTLQPILPPVCPPMFSIPSPTSSLDNIMMNSSELGGLSPSSSVPLSTLSATA</sequence>
<organism evidence="9 10">
    <name type="scientific">Paramuricea clavata</name>
    <name type="common">Red gorgonian</name>
    <name type="synonym">Violescent sea-whip</name>
    <dbReference type="NCBI Taxonomy" id="317549"/>
    <lineage>
        <taxon>Eukaryota</taxon>
        <taxon>Metazoa</taxon>
        <taxon>Cnidaria</taxon>
        <taxon>Anthozoa</taxon>
        <taxon>Octocorallia</taxon>
        <taxon>Malacalcyonacea</taxon>
        <taxon>Plexauridae</taxon>
        <taxon>Paramuricea</taxon>
    </lineage>
</organism>
<name>A0A6S7K0T8_PARCT</name>
<evidence type="ECO:0000256" key="8">
    <source>
        <dbReference type="SAM" id="SignalP"/>
    </source>
</evidence>
<accession>A0A6S7K0T8</accession>
<dbReference type="PANTHER" id="PTHR23235:SF164">
    <property type="entry name" value="C2H2-TYPE DOMAIN-CONTAINING PROTEIN"/>
    <property type="match status" value="1"/>
</dbReference>
<dbReference type="SUPFAM" id="SSF57667">
    <property type="entry name" value="beta-beta-alpha zinc fingers"/>
    <property type="match status" value="2"/>
</dbReference>
<evidence type="ECO:0000256" key="2">
    <source>
        <dbReference type="ARBA" id="ARBA00022723"/>
    </source>
</evidence>
<gene>
    <name evidence="9" type="ORF">PACLA_8A026145</name>
</gene>
<evidence type="ECO:0000256" key="1">
    <source>
        <dbReference type="ARBA" id="ARBA00004123"/>
    </source>
</evidence>
<feature type="chain" id="PRO_5043972064" evidence="8">
    <location>
        <begin position="21"/>
        <end position="380"/>
    </location>
</feature>
<dbReference type="InterPro" id="IPR036236">
    <property type="entry name" value="Znf_C2H2_sf"/>
</dbReference>
<keyword evidence="5" id="KW-0862">Zinc</keyword>
<keyword evidence="8" id="KW-0732">Signal</keyword>
<dbReference type="FunFam" id="3.30.160.60:FF:000926">
    <property type="entry name" value="Kruppel like factor 13"/>
    <property type="match status" value="1"/>
</dbReference>
<dbReference type="SMART" id="SM00355">
    <property type="entry name" value="ZnF_C2H2"/>
    <property type="match status" value="3"/>
</dbReference>
<keyword evidence="10" id="KW-1185">Reference proteome</keyword>
<reference evidence="9" key="1">
    <citation type="submission" date="2020-04" db="EMBL/GenBank/DDBJ databases">
        <authorList>
            <person name="Alioto T."/>
            <person name="Alioto T."/>
            <person name="Gomez Garrido J."/>
        </authorList>
    </citation>
    <scope>NUCLEOTIDE SEQUENCE</scope>
    <source>
        <strain evidence="9">A484AB</strain>
    </source>
</reference>
<evidence type="ECO:0000313" key="10">
    <source>
        <dbReference type="Proteomes" id="UP001152795"/>
    </source>
</evidence>
<keyword evidence="2" id="KW-0479">Metal-binding</keyword>
<dbReference type="GO" id="GO:0008270">
    <property type="term" value="F:zinc ion binding"/>
    <property type="evidence" value="ECO:0007669"/>
    <property type="project" value="UniProtKB-KW"/>
</dbReference>
<evidence type="ECO:0000256" key="5">
    <source>
        <dbReference type="ARBA" id="ARBA00022833"/>
    </source>
</evidence>
<evidence type="ECO:0000256" key="3">
    <source>
        <dbReference type="ARBA" id="ARBA00022737"/>
    </source>
</evidence>
<dbReference type="Proteomes" id="UP001152795">
    <property type="component" value="Unassembled WGS sequence"/>
</dbReference>
<evidence type="ECO:0000256" key="7">
    <source>
        <dbReference type="SAM" id="MobiDB-lite"/>
    </source>
</evidence>
<evidence type="ECO:0000313" key="9">
    <source>
        <dbReference type="EMBL" id="CAB4037048.1"/>
    </source>
</evidence>
<dbReference type="GO" id="GO:0005634">
    <property type="term" value="C:nucleus"/>
    <property type="evidence" value="ECO:0007669"/>
    <property type="project" value="UniProtKB-SubCell"/>
</dbReference>
<feature type="signal peptide" evidence="8">
    <location>
        <begin position="1"/>
        <end position="20"/>
    </location>
</feature>
<proteinExistence type="predicted"/>
<protein>
    <submittedName>
        <fullName evidence="9">Krueppel-like factor 11 isoform X2</fullName>
    </submittedName>
</protein>
<dbReference type="Gene3D" id="3.30.160.60">
    <property type="entry name" value="Classic Zinc Finger"/>
    <property type="match status" value="3"/>
</dbReference>
<dbReference type="EMBL" id="CACRXK020022679">
    <property type="protein sequence ID" value="CAB4037048.1"/>
    <property type="molecule type" value="Genomic_DNA"/>
</dbReference>
<keyword evidence="4" id="KW-0863">Zinc-finger</keyword>
<dbReference type="FunFam" id="3.30.160.60:FF:000018">
    <property type="entry name" value="Krueppel-like factor 15"/>
    <property type="match status" value="1"/>
</dbReference>
<evidence type="ECO:0000256" key="6">
    <source>
        <dbReference type="ARBA" id="ARBA00023242"/>
    </source>
</evidence>
<keyword evidence="6" id="KW-0539">Nucleus</keyword>
<dbReference type="GO" id="GO:0000978">
    <property type="term" value="F:RNA polymerase II cis-regulatory region sequence-specific DNA binding"/>
    <property type="evidence" value="ECO:0007669"/>
    <property type="project" value="TreeGrafter"/>
</dbReference>
<comment type="subcellular location">
    <subcellularLocation>
        <location evidence="1">Nucleus</location>
    </subcellularLocation>
</comment>
<evidence type="ECO:0000256" key="4">
    <source>
        <dbReference type="ARBA" id="ARBA00022771"/>
    </source>
</evidence>
<dbReference type="FunFam" id="3.30.160.60:FF:000125">
    <property type="entry name" value="Putative zinc finger protein 143"/>
    <property type="match status" value="1"/>
</dbReference>
<dbReference type="PANTHER" id="PTHR23235">
    <property type="entry name" value="KRUEPPEL-LIKE TRANSCRIPTION FACTOR"/>
    <property type="match status" value="1"/>
</dbReference>
<dbReference type="Pfam" id="PF00096">
    <property type="entry name" value="zf-C2H2"/>
    <property type="match status" value="3"/>
</dbReference>
<comment type="caution">
    <text evidence="9">The sequence shown here is derived from an EMBL/GenBank/DDBJ whole genome shotgun (WGS) entry which is preliminary data.</text>
</comment>
<dbReference type="OrthoDB" id="6365676at2759"/>
<dbReference type="PROSITE" id="PS00028">
    <property type="entry name" value="ZINC_FINGER_C2H2_1"/>
    <property type="match status" value="3"/>
</dbReference>
<keyword evidence="3" id="KW-0677">Repeat</keyword>
<dbReference type="InterPro" id="IPR013087">
    <property type="entry name" value="Znf_C2H2_type"/>
</dbReference>
<feature type="region of interest" description="Disordered" evidence="7">
    <location>
        <begin position="25"/>
        <end position="58"/>
    </location>
</feature>
<dbReference type="GO" id="GO:0000981">
    <property type="term" value="F:DNA-binding transcription factor activity, RNA polymerase II-specific"/>
    <property type="evidence" value="ECO:0007669"/>
    <property type="project" value="TreeGrafter"/>
</dbReference>
<dbReference type="AlphaFoldDB" id="A0A6S7K0T8"/>